<accession>A0A401Q8K3</accession>
<dbReference type="InterPro" id="IPR051732">
    <property type="entry name" value="USF"/>
</dbReference>
<dbReference type="PANTHER" id="PTHR46117:SF1">
    <property type="entry name" value="UPSTREAM STIMULATORY FACTOR 1"/>
    <property type="match status" value="1"/>
</dbReference>
<comment type="caution">
    <text evidence="7">The sequence shown here is derived from an EMBL/GenBank/DDBJ whole genome shotgun (WGS) entry which is preliminary data.</text>
</comment>
<dbReference type="OrthoDB" id="690068at2759"/>
<name>A0A401Q8K3_SCYTO</name>
<evidence type="ECO:0000256" key="6">
    <source>
        <dbReference type="SAM" id="MobiDB-lite"/>
    </source>
</evidence>
<feature type="region of interest" description="Disordered" evidence="6">
    <location>
        <begin position="1"/>
        <end position="41"/>
    </location>
</feature>
<sequence>MKGQQNASGGEEASLHLQEGGVPQEEDQGAPSIASVQSQGSFTTDPAVRYIFRTDNSGGQQVTYRVIQVTDAPLDVQNEGTAAVSVLATAPGFSPTSQAMTQVTEQPCI</sequence>
<dbReference type="Proteomes" id="UP000288216">
    <property type="component" value="Unassembled WGS sequence"/>
</dbReference>
<comment type="subcellular location">
    <subcellularLocation>
        <location evidence="1">Nucleus</location>
    </subcellularLocation>
</comment>
<keyword evidence="8" id="KW-1185">Reference proteome</keyword>
<keyword evidence="3" id="KW-0238">DNA-binding</keyword>
<dbReference type="EMBL" id="BFAA01021647">
    <property type="protein sequence ID" value="GCB81657.1"/>
    <property type="molecule type" value="Genomic_DNA"/>
</dbReference>
<evidence type="ECO:0000313" key="8">
    <source>
        <dbReference type="Proteomes" id="UP000288216"/>
    </source>
</evidence>
<keyword evidence="4" id="KW-0804">Transcription</keyword>
<dbReference type="GO" id="GO:0045944">
    <property type="term" value="P:positive regulation of transcription by RNA polymerase II"/>
    <property type="evidence" value="ECO:0007669"/>
    <property type="project" value="UniProtKB-ARBA"/>
</dbReference>
<dbReference type="PANTHER" id="PTHR46117">
    <property type="entry name" value="FI24210P1"/>
    <property type="match status" value="1"/>
</dbReference>
<gene>
    <name evidence="7" type="ORF">scyTo_0022214</name>
</gene>
<dbReference type="GO" id="GO:0000981">
    <property type="term" value="F:DNA-binding transcription factor activity, RNA polymerase II-specific"/>
    <property type="evidence" value="ECO:0007669"/>
    <property type="project" value="TreeGrafter"/>
</dbReference>
<dbReference type="GO" id="GO:0000978">
    <property type="term" value="F:RNA polymerase II cis-regulatory region sequence-specific DNA binding"/>
    <property type="evidence" value="ECO:0007669"/>
    <property type="project" value="TreeGrafter"/>
</dbReference>
<organism evidence="7 8">
    <name type="scientific">Scyliorhinus torazame</name>
    <name type="common">Cloudy catshark</name>
    <name type="synonym">Catulus torazame</name>
    <dbReference type="NCBI Taxonomy" id="75743"/>
    <lineage>
        <taxon>Eukaryota</taxon>
        <taxon>Metazoa</taxon>
        <taxon>Chordata</taxon>
        <taxon>Craniata</taxon>
        <taxon>Vertebrata</taxon>
        <taxon>Chondrichthyes</taxon>
        <taxon>Elasmobranchii</taxon>
        <taxon>Galeomorphii</taxon>
        <taxon>Galeoidea</taxon>
        <taxon>Carcharhiniformes</taxon>
        <taxon>Scyliorhinidae</taxon>
        <taxon>Scyliorhinus</taxon>
    </lineage>
</organism>
<evidence type="ECO:0000256" key="5">
    <source>
        <dbReference type="ARBA" id="ARBA00023242"/>
    </source>
</evidence>
<keyword evidence="2" id="KW-0805">Transcription regulation</keyword>
<protein>
    <submittedName>
        <fullName evidence="7">Uncharacterized protein</fullName>
    </submittedName>
</protein>
<proteinExistence type="predicted"/>
<dbReference type="AlphaFoldDB" id="A0A401Q8K3"/>
<dbReference type="GO" id="GO:0005634">
    <property type="term" value="C:nucleus"/>
    <property type="evidence" value="ECO:0007669"/>
    <property type="project" value="UniProtKB-SubCell"/>
</dbReference>
<keyword evidence="5" id="KW-0539">Nucleus</keyword>
<reference evidence="7 8" key="1">
    <citation type="journal article" date="2018" name="Nat. Ecol. Evol.">
        <title>Shark genomes provide insights into elasmobranch evolution and the origin of vertebrates.</title>
        <authorList>
            <person name="Hara Y"/>
            <person name="Yamaguchi K"/>
            <person name="Onimaru K"/>
            <person name="Kadota M"/>
            <person name="Koyanagi M"/>
            <person name="Keeley SD"/>
            <person name="Tatsumi K"/>
            <person name="Tanaka K"/>
            <person name="Motone F"/>
            <person name="Kageyama Y"/>
            <person name="Nozu R"/>
            <person name="Adachi N"/>
            <person name="Nishimura O"/>
            <person name="Nakagawa R"/>
            <person name="Tanegashima C"/>
            <person name="Kiyatake I"/>
            <person name="Matsumoto R"/>
            <person name="Murakumo K"/>
            <person name="Nishida K"/>
            <person name="Terakita A"/>
            <person name="Kuratani S"/>
            <person name="Sato K"/>
            <person name="Hyodo S Kuraku.S."/>
        </authorList>
    </citation>
    <scope>NUCLEOTIDE SEQUENCE [LARGE SCALE GENOMIC DNA]</scope>
</reference>
<evidence type="ECO:0000256" key="4">
    <source>
        <dbReference type="ARBA" id="ARBA00023163"/>
    </source>
</evidence>
<evidence type="ECO:0000256" key="3">
    <source>
        <dbReference type="ARBA" id="ARBA00023125"/>
    </source>
</evidence>
<evidence type="ECO:0000256" key="2">
    <source>
        <dbReference type="ARBA" id="ARBA00023015"/>
    </source>
</evidence>
<evidence type="ECO:0000313" key="7">
    <source>
        <dbReference type="EMBL" id="GCB81657.1"/>
    </source>
</evidence>
<evidence type="ECO:0000256" key="1">
    <source>
        <dbReference type="ARBA" id="ARBA00004123"/>
    </source>
</evidence>
<dbReference type="STRING" id="75743.A0A401Q8K3"/>